<feature type="domain" description="IclR-ED" evidence="5">
    <location>
        <begin position="74"/>
        <end position="258"/>
    </location>
</feature>
<accession>A0ABW6WX00</accession>
<dbReference type="InterPro" id="IPR050707">
    <property type="entry name" value="HTH_MetabolicPath_Reg"/>
</dbReference>
<keyword evidence="7" id="KW-1185">Reference proteome</keyword>
<evidence type="ECO:0000313" key="6">
    <source>
        <dbReference type="EMBL" id="MFF5297135.1"/>
    </source>
</evidence>
<dbReference type="InterPro" id="IPR036390">
    <property type="entry name" value="WH_DNA-bd_sf"/>
</dbReference>
<dbReference type="Proteomes" id="UP001602245">
    <property type="component" value="Unassembled WGS sequence"/>
</dbReference>
<dbReference type="PANTHER" id="PTHR30136:SF24">
    <property type="entry name" value="HTH-TYPE TRANSCRIPTIONAL REPRESSOR ALLR"/>
    <property type="match status" value="1"/>
</dbReference>
<dbReference type="SMART" id="SM00346">
    <property type="entry name" value="HTH_ICLR"/>
    <property type="match status" value="1"/>
</dbReference>
<keyword evidence="3" id="KW-0804">Transcription</keyword>
<comment type="caution">
    <text evidence="6">The sequence shown here is derived from an EMBL/GenBank/DDBJ whole genome shotgun (WGS) entry which is preliminary data.</text>
</comment>
<protein>
    <submittedName>
        <fullName evidence="6">IclR family transcriptional regulator</fullName>
    </submittedName>
</protein>
<dbReference type="InterPro" id="IPR029016">
    <property type="entry name" value="GAF-like_dom_sf"/>
</dbReference>
<evidence type="ECO:0000259" key="4">
    <source>
        <dbReference type="PROSITE" id="PS51077"/>
    </source>
</evidence>
<feature type="domain" description="HTH iclR-type" evidence="4">
    <location>
        <begin position="12"/>
        <end position="73"/>
    </location>
</feature>
<sequence>MSNTLPATREVSSSVDNALFLLQLVGEHRVLRVSEAADLLGVGRSTAHRLFAALRDRGFVLQDRPNGPYRPGPALSEIGLAAIGRIDIRRLAQPVLEELRDTTQETSSLVLLEGRTVRFIDCVESPRSVRVGSRTGLVLPAHCTASGKAILATLPPADLKRRYAGQPLTARTTGSVTDWRSMEFELQEIRRRGVAINSEEAETGVCAIGAAVADQVGAPLAGVAVAVPASRMTNREAARTMAPAVIRAAAAIGDLVRQNSTAAAA</sequence>
<evidence type="ECO:0000313" key="7">
    <source>
        <dbReference type="Proteomes" id="UP001602245"/>
    </source>
</evidence>
<evidence type="ECO:0000256" key="3">
    <source>
        <dbReference type="ARBA" id="ARBA00023163"/>
    </source>
</evidence>
<dbReference type="InterPro" id="IPR014757">
    <property type="entry name" value="Tscrpt_reg_IclR_C"/>
</dbReference>
<dbReference type="PROSITE" id="PS51077">
    <property type="entry name" value="HTH_ICLR"/>
    <property type="match status" value="1"/>
</dbReference>
<gene>
    <name evidence="6" type="ORF">ACFY35_47530</name>
</gene>
<evidence type="ECO:0000256" key="2">
    <source>
        <dbReference type="ARBA" id="ARBA00023125"/>
    </source>
</evidence>
<keyword evidence="2" id="KW-0238">DNA-binding</keyword>
<keyword evidence="1" id="KW-0805">Transcription regulation</keyword>
<evidence type="ECO:0000259" key="5">
    <source>
        <dbReference type="PROSITE" id="PS51078"/>
    </source>
</evidence>
<dbReference type="InterPro" id="IPR005471">
    <property type="entry name" value="Tscrpt_reg_IclR_N"/>
</dbReference>
<dbReference type="PROSITE" id="PS51078">
    <property type="entry name" value="ICLR_ED"/>
    <property type="match status" value="1"/>
</dbReference>
<dbReference type="SUPFAM" id="SSF55781">
    <property type="entry name" value="GAF domain-like"/>
    <property type="match status" value="1"/>
</dbReference>
<dbReference type="InterPro" id="IPR036388">
    <property type="entry name" value="WH-like_DNA-bd_sf"/>
</dbReference>
<evidence type="ECO:0000256" key="1">
    <source>
        <dbReference type="ARBA" id="ARBA00023015"/>
    </source>
</evidence>
<dbReference type="SUPFAM" id="SSF46785">
    <property type="entry name" value="Winged helix' DNA-binding domain"/>
    <property type="match status" value="1"/>
</dbReference>
<reference evidence="6 7" key="1">
    <citation type="submission" date="2024-10" db="EMBL/GenBank/DDBJ databases">
        <title>The Natural Products Discovery Center: Release of the First 8490 Sequenced Strains for Exploring Actinobacteria Biosynthetic Diversity.</title>
        <authorList>
            <person name="Kalkreuter E."/>
            <person name="Kautsar S.A."/>
            <person name="Yang D."/>
            <person name="Bader C.D."/>
            <person name="Teijaro C.N."/>
            <person name="Fluegel L."/>
            <person name="Davis C.M."/>
            <person name="Simpson J.R."/>
            <person name="Lauterbach L."/>
            <person name="Steele A.D."/>
            <person name="Gui C."/>
            <person name="Meng S."/>
            <person name="Li G."/>
            <person name="Viehrig K."/>
            <person name="Ye F."/>
            <person name="Su P."/>
            <person name="Kiefer A.F."/>
            <person name="Nichols A."/>
            <person name="Cepeda A.J."/>
            <person name="Yan W."/>
            <person name="Fan B."/>
            <person name="Jiang Y."/>
            <person name="Adhikari A."/>
            <person name="Zheng C.-J."/>
            <person name="Schuster L."/>
            <person name="Cowan T.M."/>
            <person name="Smanski M.J."/>
            <person name="Chevrette M.G."/>
            <person name="De Carvalho L.P.S."/>
            <person name="Shen B."/>
        </authorList>
    </citation>
    <scope>NUCLEOTIDE SEQUENCE [LARGE SCALE GENOMIC DNA]</scope>
    <source>
        <strain evidence="6 7">NPDC000087</strain>
    </source>
</reference>
<dbReference type="Pfam" id="PF09339">
    <property type="entry name" value="HTH_IclR"/>
    <property type="match status" value="1"/>
</dbReference>
<name>A0ABW6WX00_9ACTN</name>
<dbReference type="Pfam" id="PF01614">
    <property type="entry name" value="IclR_C"/>
    <property type="match status" value="1"/>
</dbReference>
<dbReference type="PANTHER" id="PTHR30136">
    <property type="entry name" value="HELIX-TURN-HELIX TRANSCRIPTIONAL REGULATOR, ICLR FAMILY"/>
    <property type="match status" value="1"/>
</dbReference>
<proteinExistence type="predicted"/>
<dbReference type="EMBL" id="JBIAZU010000010">
    <property type="protein sequence ID" value="MFF5297135.1"/>
    <property type="molecule type" value="Genomic_DNA"/>
</dbReference>
<organism evidence="6 7">
    <name type="scientific">Paractinoplanes globisporus</name>
    <dbReference type="NCBI Taxonomy" id="113565"/>
    <lineage>
        <taxon>Bacteria</taxon>
        <taxon>Bacillati</taxon>
        <taxon>Actinomycetota</taxon>
        <taxon>Actinomycetes</taxon>
        <taxon>Micromonosporales</taxon>
        <taxon>Micromonosporaceae</taxon>
        <taxon>Paractinoplanes</taxon>
    </lineage>
</organism>
<dbReference type="Gene3D" id="3.30.450.40">
    <property type="match status" value="1"/>
</dbReference>
<dbReference type="Gene3D" id="1.10.10.10">
    <property type="entry name" value="Winged helix-like DNA-binding domain superfamily/Winged helix DNA-binding domain"/>
    <property type="match status" value="1"/>
</dbReference>
<dbReference type="RefSeq" id="WP_020514289.1">
    <property type="nucleotide sequence ID" value="NZ_JBIAZU010000010.1"/>
</dbReference>